<dbReference type="RefSeq" id="WP_161699077.1">
    <property type="nucleotide sequence ID" value="NZ_JAAAHS010000132.1"/>
</dbReference>
<organism evidence="3 4">
    <name type="scientific">Streptomyces boluensis</name>
    <dbReference type="NCBI Taxonomy" id="1775135"/>
    <lineage>
        <taxon>Bacteria</taxon>
        <taxon>Bacillati</taxon>
        <taxon>Actinomycetota</taxon>
        <taxon>Actinomycetes</taxon>
        <taxon>Kitasatosporales</taxon>
        <taxon>Streptomycetaceae</taxon>
        <taxon>Streptomyces</taxon>
    </lineage>
</organism>
<dbReference type="InterPro" id="IPR016181">
    <property type="entry name" value="Acyl_CoA_acyltransferase"/>
</dbReference>
<feature type="domain" description="N-acetyltransferase" evidence="2">
    <location>
        <begin position="1"/>
        <end position="160"/>
    </location>
</feature>
<protein>
    <submittedName>
        <fullName evidence="3">GNAT family N-acetyltransferase</fullName>
    </submittedName>
</protein>
<evidence type="ECO:0000259" key="2">
    <source>
        <dbReference type="PROSITE" id="PS51186"/>
    </source>
</evidence>
<proteinExistence type="predicted"/>
<evidence type="ECO:0000313" key="4">
    <source>
        <dbReference type="Proteomes" id="UP000598297"/>
    </source>
</evidence>
<dbReference type="PROSITE" id="PS51186">
    <property type="entry name" value="GNAT"/>
    <property type="match status" value="1"/>
</dbReference>
<name>A0A964UXC4_9ACTN</name>
<dbReference type="Pfam" id="PF00583">
    <property type="entry name" value="Acetyltransf_1"/>
    <property type="match status" value="1"/>
</dbReference>
<dbReference type="Gene3D" id="3.40.630.30">
    <property type="match status" value="1"/>
</dbReference>
<evidence type="ECO:0000256" key="1">
    <source>
        <dbReference type="SAM" id="MobiDB-lite"/>
    </source>
</evidence>
<evidence type="ECO:0000313" key="3">
    <source>
        <dbReference type="EMBL" id="NBE53310.1"/>
    </source>
</evidence>
<dbReference type="InterPro" id="IPR000182">
    <property type="entry name" value="GNAT_dom"/>
</dbReference>
<dbReference type="OrthoDB" id="3767306at2"/>
<accession>A0A964UXC4</accession>
<dbReference type="GO" id="GO:0016747">
    <property type="term" value="F:acyltransferase activity, transferring groups other than amino-acyl groups"/>
    <property type="evidence" value="ECO:0007669"/>
    <property type="project" value="InterPro"/>
</dbReference>
<feature type="region of interest" description="Disordered" evidence="1">
    <location>
        <begin position="26"/>
        <end position="47"/>
    </location>
</feature>
<reference evidence="3" key="1">
    <citation type="submission" date="2020-01" db="EMBL/GenBank/DDBJ databases">
        <title>Whole-genome analyses of novel actinobacteria.</title>
        <authorList>
            <person name="Sahin N."/>
        </authorList>
    </citation>
    <scope>NUCLEOTIDE SEQUENCE</scope>
    <source>
        <strain evidence="3">YC537</strain>
    </source>
</reference>
<comment type="caution">
    <text evidence="3">The sequence shown here is derived from an EMBL/GenBank/DDBJ whole genome shotgun (WGS) entry which is preliminary data.</text>
</comment>
<dbReference type="CDD" id="cd04301">
    <property type="entry name" value="NAT_SF"/>
    <property type="match status" value="1"/>
</dbReference>
<dbReference type="SUPFAM" id="SSF55729">
    <property type="entry name" value="Acyl-CoA N-acyltransferases (Nat)"/>
    <property type="match status" value="1"/>
</dbReference>
<sequence length="294" mass="31393">MILRPLRDTAEDAEIVRLVAAASFHDSHSEGDPADEPTWPERPEREDELNRWFARTDPDGCSVAVDDRDPDGKALGVALSSRREGTWGLSLLVVVPEAQGKGVGRALLEHAVAYGADCPRGIICGSRDPRAARAYRAAGFTLHPTMRFGGVVDPARLPAPDGAVVEGGARHQELMDGVDRLRRGGARGPDHAELLRHCRLLVADDGAGSGYVYVDGGKVVTLSATSEQVAARLLTAALRSMEPGVRARLADVTAEQEWAVDVALAARLSPRNAGYLCLRGMRPPVPFVPSGAFL</sequence>
<dbReference type="AlphaFoldDB" id="A0A964UXC4"/>
<gene>
    <name evidence="3" type="ORF">GUY60_18165</name>
</gene>
<dbReference type="Proteomes" id="UP000598297">
    <property type="component" value="Unassembled WGS sequence"/>
</dbReference>
<keyword evidence="4" id="KW-1185">Reference proteome</keyword>
<dbReference type="EMBL" id="JAAAHS010000132">
    <property type="protein sequence ID" value="NBE53310.1"/>
    <property type="molecule type" value="Genomic_DNA"/>
</dbReference>